<dbReference type="AlphaFoldDB" id="A0AAD4MZA3"/>
<organism evidence="1 2">
    <name type="scientific">Ditylenchus destructor</name>
    <dbReference type="NCBI Taxonomy" id="166010"/>
    <lineage>
        <taxon>Eukaryota</taxon>
        <taxon>Metazoa</taxon>
        <taxon>Ecdysozoa</taxon>
        <taxon>Nematoda</taxon>
        <taxon>Chromadorea</taxon>
        <taxon>Rhabditida</taxon>
        <taxon>Tylenchina</taxon>
        <taxon>Tylenchomorpha</taxon>
        <taxon>Sphaerularioidea</taxon>
        <taxon>Anguinidae</taxon>
        <taxon>Anguininae</taxon>
        <taxon>Ditylenchus</taxon>
    </lineage>
</organism>
<dbReference type="EMBL" id="JAKKPZ010000036">
    <property type="protein sequence ID" value="KAI1708300.1"/>
    <property type="molecule type" value="Genomic_DNA"/>
</dbReference>
<gene>
    <name evidence="1" type="ORF">DdX_11980</name>
</gene>
<evidence type="ECO:0000313" key="2">
    <source>
        <dbReference type="Proteomes" id="UP001201812"/>
    </source>
</evidence>
<name>A0AAD4MZA3_9BILA</name>
<dbReference type="Proteomes" id="UP001201812">
    <property type="component" value="Unassembled WGS sequence"/>
</dbReference>
<keyword evidence="2" id="KW-1185">Reference proteome</keyword>
<protein>
    <submittedName>
        <fullName evidence="1">Uncharacterized protein</fullName>
    </submittedName>
</protein>
<comment type="caution">
    <text evidence="1">The sequence shown here is derived from an EMBL/GenBank/DDBJ whole genome shotgun (WGS) entry which is preliminary data.</text>
</comment>
<proteinExistence type="predicted"/>
<reference evidence="1" key="1">
    <citation type="submission" date="2022-01" db="EMBL/GenBank/DDBJ databases">
        <title>Genome Sequence Resource for Two Populations of Ditylenchus destructor, the Migratory Endoparasitic Phytonematode.</title>
        <authorList>
            <person name="Zhang H."/>
            <person name="Lin R."/>
            <person name="Xie B."/>
        </authorList>
    </citation>
    <scope>NUCLEOTIDE SEQUENCE</scope>
    <source>
        <strain evidence="1">BazhouSP</strain>
    </source>
</reference>
<evidence type="ECO:0000313" key="1">
    <source>
        <dbReference type="EMBL" id="KAI1708300.1"/>
    </source>
</evidence>
<accession>A0AAD4MZA3</accession>
<sequence>MLHLDLSAVPKIREIVSALGRALSVAWMTCGGLQFLDRILIGRQCHKLNVIDLKRYPDGINPMPEKAIAYFLFKPLVANNSAIRRELKLKTDYFPEGNQCAAMFDTIKQQFMAARVALVDFEFSWNTKLGEWDYDEFSVENQHIKRRLALSLDHPLKLTCEPINQN</sequence>